<sequence length="123" mass="13524">MAAFAADALVVVHLLFVAFVVLGGFLLVRWPRLLWLHLPAAVWGAYIEFSGGICPLTPLENRLRVRAGESAYAGDFVEHYLLPVLYPAFLDTSLQTALGGVVVVVNLAAYLLAWSAWRRKTRG</sequence>
<accession>Q3SJT4</accession>
<dbReference type="Pfam" id="PF10861">
    <property type="entry name" value="DUF2784"/>
    <property type="match status" value="1"/>
</dbReference>
<name>Q3SJT4_THIDA</name>
<dbReference type="InterPro" id="IPR021218">
    <property type="entry name" value="DUF2784"/>
</dbReference>
<dbReference type="RefSeq" id="WP_011311625.1">
    <property type="nucleotide sequence ID" value="NC_007404.1"/>
</dbReference>
<proteinExistence type="predicted"/>
<dbReference type="EMBL" id="CP000116">
    <property type="protein sequence ID" value="AAZ97066.1"/>
    <property type="molecule type" value="Genomic_DNA"/>
</dbReference>
<dbReference type="OrthoDB" id="370375at2"/>
<dbReference type="HOGENOM" id="CLU_124431_0_0_4"/>
<evidence type="ECO:0000256" key="1">
    <source>
        <dbReference type="SAM" id="Phobius"/>
    </source>
</evidence>
<feature type="transmembrane region" description="Helical" evidence="1">
    <location>
        <begin position="96"/>
        <end position="117"/>
    </location>
</feature>
<evidence type="ECO:0008006" key="4">
    <source>
        <dbReference type="Google" id="ProtNLM"/>
    </source>
</evidence>
<reference evidence="2 3" key="1">
    <citation type="journal article" date="2006" name="J. Bacteriol.">
        <title>The genome sequence of the obligately chemolithoautotrophic, facultatively anaerobic bacterium Thiobacillus denitrificans.</title>
        <authorList>
            <person name="Beller H.R."/>
            <person name="Chain P.S."/>
            <person name="Letain T.E."/>
            <person name="Chakicherla A."/>
            <person name="Larimer F.W."/>
            <person name="Richardson P.M."/>
            <person name="Coleman M.A."/>
            <person name="Wood A.P."/>
            <person name="Kelly D.P."/>
        </authorList>
    </citation>
    <scope>NUCLEOTIDE SEQUENCE [LARGE SCALE GENOMIC DNA]</scope>
    <source>
        <strain evidence="2 3">ATCC 25259</strain>
    </source>
</reference>
<gene>
    <name evidence="2" type="ordered locus">Tbd_1113</name>
</gene>
<keyword evidence="1" id="KW-0472">Membrane</keyword>
<keyword evidence="1" id="KW-0812">Transmembrane</keyword>
<keyword evidence="3" id="KW-1185">Reference proteome</keyword>
<dbReference type="Proteomes" id="UP000008291">
    <property type="component" value="Chromosome"/>
</dbReference>
<organism evidence="2 3">
    <name type="scientific">Thiobacillus denitrificans (strain ATCC 25259 / T1)</name>
    <dbReference type="NCBI Taxonomy" id="292415"/>
    <lineage>
        <taxon>Bacteria</taxon>
        <taxon>Pseudomonadati</taxon>
        <taxon>Pseudomonadota</taxon>
        <taxon>Betaproteobacteria</taxon>
        <taxon>Nitrosomonadales</taxon>
        <taxon>Thiobacillaceae</taxon>
        <taxon>Thiobacillus</taxon>
    </lineage>
</organism>
<evidence type="ECO:0000313" key="3">
    <source>
        <dbReference type="Proteomes" id="UP000008291"/>
    </source>
</evidence>
<dbReference type="AlphaFoldDB" id="Q3SJT4"/>
<dbReference type="eggNOG" id="ENOG5032SH9">
    <property type="taxonomic scope" value="Bacteria"/>
</dbReference>
<evidence type="ECO:0000313" key="2">
    <source>
        <dbReference type="EMBL" id="AAZ97066.1"/>
    </source>
</evidence>
<dbReference type="KEGG" id="tbd:Tbd_1113"/>
<dbReference type="STRING" id="292415.Tbd_1113"/>
<feature type="transmembrane region" description="Helical" evidence="1">
    <location>
        <begin position="7"/>
        <end position="28"/>
    </location>
</feature>
<keyword evidence="1" id="KW-1133">Transmembrane helix</keyword>
<protein>
    <recommendedName>
        <fullName evidence="4">DUF2784 domain-containing protein</fullName>
    </recommendedName>
</protein>